<proteinExistence type="predicted"/>
<dbReference type="WBParaSite" id="SSTP_0000475700.1">
    <property type="protein sequence ID" value="SSTP_0000475700.1"/>
    <property type="gene ID" value="SSTP_0000475700"/>
</dbReference>
<protein>
    <submittedName>
        <fullName evidence="4 5">DB domain-containing protein</fullName>
    </submittedName>
</protein>
<accession>A0A0K0E5H2</accession>
<feature type="domain" description="Domain of unknown function DB" evidence="2">
    <location>
        <begin position="31"/>
        <end position="128"/>
    </location>
</feature>
<dbReference type="PANTHER" id="PTHR46705:SF15">
    <property type="entry name" value="DOMAIN OF UNKNOWN FUNCTION DB DOMAIN-CONTAINING PROTEIN"/>
    <property type="match status" value="1"/>
</dbReference>
<keyword evidence="1" id="KW-0732">Signal</keyword>
<feature type="chain" id="PRO_5005327483" evidence="1">
    <location>
        <begin position="21"/>
        <end position="143"/>
    </location>
</feature>
<dbReference type="InterPro" id="IPR002602">
    <property type="entry name" value="DB"/>
</dbReference>
<dbReference type="PANTHER" id="PTHR46705">
    <property type="entry name" value="PROTEIN CBG09805"/>
    <property type="match status" value="1"/>
</dbReference>
<dbReference type="Proteomes" id="UP000035681">
    <property type="component" value="Unplaced"/>
</dbReference>
<dbReference type="Pfam" id="PF01682">
    <property type="entry name" value="DB"/>
    <property type="match status" value="1"/>
</dbReference>
<organism evidence="4">
    <name type="scientific">Strongyloides stercoralis</name>
    <name type="common">Threadworm</name>
    <dbReference type="NCBI Taxonomy" id="6248"/>
    <lineage>
        <taxon>Eukaryota</taxon>
        <taxon>Metazoa</taxon>
        <taxon>Ecdysozoa</taxon>
        <taxon>Nematoda</taxon>
        <taxon>Chromadorea</taxon>
        <taxon>Rhabditida</taxon>
        <taxon>Tylenchina</taxon>
        <taxon>Panagrolaimomorpha</taxon>
        <taxon>Strongyloidoidea</taxon>
        <taxon>Strongyloididae</taxon>
        <taxon>Strongyloides</taxon>
    </lineage>
</organism>
<dbReference type="AlphaFoldDB" id="A0A0K0E5H2"/>
<evidence type="ECO:0000256" key="1">
    <source>
        <dbReference type="SAM" id="SignalP"/>
    </source>
</evidence>
<evidence type="ECO:0000313" key="4">
    <source>
        <dbReference type="WBParaSite" id="SSTP_0000475700.1"/>
    </source>
</evidence>
<feature type="signal peptide" evidence="1">
    <location>
        <begin position="1"/>
        <end position="20"/>
    </location>
</feature>
<keyword evidence="3" id="KW-1185">Reference proteome</keyword>
<evidence type="ECO:0000259" key="2">
    <source>
        <dbReference type="Pfam" id="PF01682"/>
    </source>
</evidence>
<reference evidence="4" key="1">
    <citation type="submission" date="2015-08" db="UniProtKB">
        <authorList>
            <consortium name="WormBaseParasite"/>
        </authorList>
    </citation>
    <scope>IDENTIFICATION</scope>
</reference>
<dbReference type="STRING" id="6248.A0A0K0E5H2"/>
<dbReference type="WBParaSite" id="TCONS_00005090.p1">
    <property type="protein sequence ID" value="TCONS_00005090.p1"/>
    <property type="gene ID" value="XLOC_003425"/>
</dbReference>
<evidence type="ECO:0000313" key="3">
    <source>
        <dbReference type="Proteomes" id="UP000035681"/>
    </source>
</evidence>
<name>A0A0K0E5H2_STRER</name>
<evidence type="ECO:0000313" key="5">
    <source>
        <dbReference type="WBParaSite" id="TCONS_00005090.p1"/>
    </source>
</evidence>
<sequence>MKNLIFFFAIIILSLYIVEGKKTARQKLKECCAFFKDADKFCMKQYCDFNFYSKERIIQVVKDCKDKGKTLEQLWTCAANKHDHSKCCSKNGVPQICLPYCTANKGPPKNNAAELFCLAFMDQIRKCFRVHLEHNQIFTSVDE</sequence>